<dbReference type="Gene3D" id="3.80.10.10">
    <property type="entry name" value="Ribonuclease Inhibitor"/>
    <property type="match status" value="4"/>
</dbReference>
<dbReference type="InterPro" id="IPR027417">
    <property type="entry name" value="P-loop_NTPase"/>
</dbReference>
<sequence length="1767" mass="199703">MLLVPIMNHLSDIIFCKKYMKDMHTRLMELDGLRVAVADRMNRNTISMLEVPDEVSGWLQEVERITARVGHFPKDFSSSSLWRRHKHGRRFFKMIVEIETVKKHHSLIRWTDDPVPLERAGTMNVSTSASSSDHNDFVSREHIYMEALKALGSDHKSHMIALWGIGGVGKTTLMERLTKAVEEKKMFDCIIKSCLGEKADPIAIQQTVADHLGIKLNETGKSARADKLRKWFEACSPKYNILIIFDDAWEAVDLNDIGLSPLPNHGVGIKVLLTSQNRHVCTMMGAGANSIFNVQVITEAEAHSLFWRLVEISNDADPELRKMGKHIVRKCCGLPIAIKTLALTLRNKAKDAWKDALFCLDHHHIHNVVHEVFKISYKNLKDEETESIFLLCGLFPKDFNISTEDLVRYGWGLKVFTGVSTLREARNRLNTCIERLLHTSLLTESNDVGCVRMHDLVRAFVLDMLSRVEHASIVNHGSMSKWWPNDVGDSCKRISLTCNDMSEFPRDLRFPNLSILKLMRGDKSLRFPQDFYREMEKLEVISYDEIQYPLLPSASQCSTNLRVLHLHRCSLMFDCSSIGNLLNLQVLSFANSGIEWLPYTIGNLVKLRLLDLTGCAGLRIDNGVFENLVELEELYTMAGGRYGKAISFTNDNCNEIAKRSRNLSALEFEFFRNNAQPKNMSFEKLERFKISVGRSLDGELSRSSRTYENTLQLVTNKGEVLDSRMNELFEKTDVLCLSVGDMNDLEDFEVKCSHPHLFSSFNNVRVLVVSRCEELKYLFTLGVAKALSKLEHLQVSSSDNMEELIHIESIGVETVTLPKLKFLSLVWLPNLSGLCHNGHIVELPQLVTLELDGLANFTSIYPKNKSATSCLLKEEVVIPKLERLVVFNMENLKEIWPYEFDTSGEVKLREIEVKCCDNLTNLFPCNPILLLHHLEELRVEDCGSVEVLFNIDLDFAGGVGKGSTSNLRSIQMKELGKLREVWRIKAENKSLLLIRGFQAVENIQIERCKSFTNVFTPVSTNFDLGALVHMNISDCGESGRNNESVDYSQEEENNLPGINNNISDAVFPSYLAHSFHNLRGLSLSNWEGVPEVVFEIEIESPEHGELVTAQDYQQRMLPYLENLDIIHLERMSHVWKCNWNKFSILPKQHSESPFHNLTTIYLKECESIKYLFSPLMAKLFSNLKKLQIQDCDGIEEVVSNRDHKDEEKTTSASTQINTTVYPCLDSLTLSFLPNLKCIGDGANCGSNEFSFENTSITADFLDQSKFPQVGGVSWTLCQYSKEISISYCDVLSSAIPCYALGQMQMLQVLRITRCDSMKEVFESQGMNNTTTGCGSSSIDDGNSGTSSKQGPNYVTVLKLPMLRVLEIKDCDLLEHIFTFSTLESLWSLEELTIWDCKAVKVIVKEENGEQATPSGNVVFPSLKSIALVNLPNLVGFFLGMNEFQWPSLDDVTIKGCPQMIAFTVGQSLAPGLKYIRRSLGKHSLDKCGLNFDVTTTTHHQTPVPSLEATSSCTATAEGLPWSFHNLIELDLKSNISLEKIIPSNELQQLQNLEKIHVSYCHGVEEVFEALEGTSGGLDESQTVVVELPNLTEVSLAWVDGLRNMWNSNQWTVFKFGNLTTVSIHGCDKLEHVFTRSMVTSLLQLQELHIKNCDHMGEIIVKDTNLVAEEESDGKMKKIELPCLRSLILDQLPCLKGFCLWNVDFSLPLLDTLKINRCQQLTVFTQGSSATPELREIETSFGSFYAGEGINFFIKTRQEEFKSNRLLK</sequence>
<dbReference type="Gene3D" id="1.10.8.430">
    <property type="entry name" value="Helical domain of apoptotic protease-activating factors"/>
    <property type="match status" value="1"/>
</dbReference>
<evidence type="ECO:0008006" key="9">
    <source>
        <dbReference type="Google" id="ProtNLM"/>
    </source>
</evidence>
<dbReference type="InterPro" id="IPR002182">
    <property type="entry name" value="NB-ARC"/>
</dbReference>
<keyword evidence="8" id="KW-1185">Reference proteome</keyword>
<dbReference type="Pfam" id="PF23247">
    <property type="entry name" value="LRR_RPS2"/>
    <property type="match status" value="6"/>
</dbReference>
<evidence type="ECO:0000256" key="1">
    <source>
        <dbReference type="ARBA" id="ARBA00008894"/>
    </source>
</evidence>
<keyword evidence="4" id="KW-0547">Nucleotide-binding</keyword>
<dbReference type="Gene3D" id="3.40.50.300">
    <property type="entry name" value="P-loop containing nucleotide triphosphate hydrolases"/>
    <property type="match status" value="1"/>
</dbReference>
<feature type="domain" description="Disease resistance protein At4g27190-like leucine-rich repeats" evidence="6">
    <location>
        <begin position="755"/>
        <end position="863"/>
    </location>
</feature>
<feature type="domain" description="Disease resistance protein At4g27190-like leucine-rich repeats" evidence="6">
    <location>
        <begin position="887"/>
        <end position="1036"/>
    </location>
</feature>
<feature type="domain" description="Disease resistance protein At4g27190-like leucine-rich repeats" evidence="6">
    <location>
        <begin position="1149"/>
        <end position="1240"/>
    </location>
</feature>
<feature type="domain" description="Disease resistance protein At4g27190-like leucine-rich repeats" evidence="6">
    <location>
        <begin position="1522"/>
        <end position="1653"/>
    </location>
</feature>
<name>A0AA35YEJ9_LACSI</name>
<feature type="domain" description="Disease resistance protein At4g27190-like leucine-rich repeats" evidence="6">
    <location>
        <begin position="1060"/>
        <end position="1139"/>
    </location>
</feature>
<dbReference type="PANTHER" id="PTHR33463:SF96">
    <property type="entry name" value="LEUCINE-RICH REPEAT DOMAIN, L DOMAIN-LIKE PROTEIN-RELATED"/>
    <property type="match status" value="1"/>
</dbReference>
<dbReference type="GO" id="GO:0005524">
    <property type="term" value="F:ATP binding"/>
    <property type="evidence" value="ECO:0007669"/>
    <property type="project" value="UniProtKB-KW"/>
</dbReference>
<organism evidence="7 8">
    <name type="scientific">Lactuca saligna</name>
    <name type="common">Willowleaf lettuce</name>
    <dbReference type="NCBI Taxonomy" id="75948"/>
    <lineage>
        <taxon>Eukaryota</taxon>
        <taxon>Viridiplantae</taxon>
        <taxon>Streptophyta</taxon>
        <taxon>Embryophyta</taxon>
        <taxon>Tracheophyta</taxon>
        <taxon>Spermatophyta</taxon>
        <taxon>Magnoliopsida</taxon>
        <taxon>eudicotyledons</taxon>
        <taxon>Gunneridae</taxon>
        <taxon>Pentapetalae</taxon>
        <taxon>asterids</taxon>
        <taxon>campanulids</taxon>
        <taxon>Asterales</taxon>
        <taxon>Asteraceae</taxon>
        <taxon>Cichorioideae</taxon>
        <taxon>Cichorieae</taxon>
        <taxon>Lactucinae</taxon>
        <taxon>Lactuca</taxon>
    </lineage>
</organism>
<keyword evidence="3" id="KW-0611">Plant defense</keyword>
<dbReference type="GO" id="GO:0006952">
    <property type="term" value="P:defense response"/>
    <property type="evidence" value="ECO:0007669"/>
    <property type="project" value="UniProtKB-KW"/>
</dbReference>
<keyword evidence="2" id="KW-0433">Leucine-rich repeat</keyword>
<dbReference type="InterPro" id="IPR042197">
    <property type="entry name" value="Apaf_helical"/>
</dbReference>
<gene>
    <name evidence="7" type="ORF">LSALG_LOCUS11321</name>
</gene>
<dbReference type="EMBL" id="OX465078">
    <property type="protein sequence ID" value="CAI9271038.1"/>
    <property type="molecule type" value="Genomic_DNA"/>
</dbReference>
<proteinExistence type="inferred from homology"/>
<dbReference type="PRINTS" id="PR00364">
    <property type="entry name" value="DISEASERSIST"/>
</dbReference>
<dbReference type="PANTHER" id="PTHR33463">
    <property type="entry name" value="NB-ARC DOMAIN-CONTAINING PROTEIN-RELATED"/>
    <property type="match status" value="1"/>
</dbReference>
<dbReference type="InterPro" id="IPR057135">
    <property type="entry name" value="At4g27190-like_LRR"/>
</dbReference>
<keyword evidence="4" id="KW-0067">ATP-binding</keyword>
<feature type="domain" description="NB-ARC" evidence="5">
    <location>
        <begin position="148"/>
        <end position="310"/>
    </location>
</feature>
<dbReference type="Pfam" id="PF00931">
    <property type="entry name" value="NB-ARC"/>
    <property type="match status" value="1"/>
</dbReference>
<dbReference type="InterPro" id="IPR032675">
    <property type="entry name" value="LRR_dom_sf"/>
</dbReference>
<evidence type="ECO:0000259" key="5">
    <source>
        <dbReference type="Pfam" id="PF00931"/>
    </source>
</evidence>
<evidence type="ECO:0000256" key="3">
    <source>
        <dbReference type="ARBA" id="ARBA00022821"/>
    </source>
</evidence>
<evidence type="ECO:0000313" key="7">
    <source>
        <dbReference type="EMBL" id="CAI9271038.1"/>
    </source>
</evidence>
<dbReference type="SUPFAM" id="SSF52047">
    <property type="entry name" value="RNI-like"/>
    <property type="match status" value="2"/>
</dbReference>
<dbReference type="SUPFAM" id="SSF52540">
    <property type="entry name" value="P-loop containing nucleoside triphosphate hydrolases"/>
    <property type="match status" value="1"/>
</dbReference>
<evidence type="ECO:0000256" key="2">
    <source>
        <dbReference type="ARBA" id="ARBA00022614"/>
    </source>
</evidence>
<dbReference type="InterPro" id="IPR050905">
    <property type="entry name" value="Plant_NBS-LRR"/>
</dbReference>
<feature type="domain" description="Disease resistance protein At4g27190-like leucine-rich repeats" evidence="6">
    <location>
        <begin position="1359"/>
        <end position="1459"/>
    </location>
</feature>
<reference evidence="7" key="1">
    <citation type="submission" date="2023-04" db="EMBL/GenBank/DDBJ databases">
        <authorList>
            <person name="Vijverberg K."/>
            <person name="Xiong W."/>
            <person name="Schranz E."/>
        </authorList>
    </citation>
    <scope>NUCLEOTIDE SEQUENCE</scope>
</reference>
<accession>A0AA35YEJ9</accession>
<evidence type="ECO:0000313" key="8">
    <source>
        <dbReference type="Proteomes" id="UP001177003"/>
    </source>
</evidence>
<protein>
    <recommendedName>
        <fullName evidence="9">NB-ARC domain-containing protein</fullName>
    </recommendedName>
</protein>
<dbReference type="Proteomes" id="UP001177003">
    <property type="component" value="Chromosome 2"/>
</dbReference>
<evidence type="ECO:0000259" key="6">
    <source>
        <dbReference type="Pfam" id="PF23247"/>
    </source>
</evidence>
<dbReference type="GO" id="GO:0043531">
    <property type="term" value="F:ADP binding"/>
    <property type="evidence" value="ECO:0007669"/>
    <property type="project" value="InterPro"/>
</dbReference>
<comment type="similarity">
    <text evidence="1">Belongs to the disease resistance NB-LRR family.</text>
</comment>
<dbReference type="SUPFAM" id="SSF52058">
    <property type="entry name" value="L domain-like"/>
    <property type="match status" value="1"/>
</dbReference>
<evidence type="ECO:0000256" key="4">
    <source>
        <dbReference type="ARBA" id="ARBA00022840"/>
    </source>
</evidence>